<organism evidence="2 3">
    <name type="scientific">Aquibium oceanicum</name>
    <dbReference type="NCBI Taxonomy" id="1670800"/>
    <lineage>
        <taxon>Bacteria</taxon>
        <taxon>Pseudomonadati</taxon>
        <taxon>Pseudomonadota</taxon>
        <taxon>Alphaproteobacteria</taxon>
        <taxon>Hyphomicrobiales</taxon>
        <taxon>Phyllobacteriaceae</taxon>
        <taxon>Aquibium</taxon>
    </lineage>
</organism>
<keyword evidence="3" id="KW-1185">Reference proteome</keyword>
<evidence type="ECO:0000259" key="1">
    <source>
        <dbReference type="Pfam" id="PF01402"/>
    </source>
</evidence>
<name>A0A1L3SN98_9HYPH</name>
<protein>
    <recommendedName>
        <fullName evidence="1">Ribbon-helix-helix protein CopG domain-containing protein</fullName>
    </recommendedName>
</protein>
<gene>
    <name evidence="2" type="ORF">BSQ44_05415</name>
</gene>
<dbReference type="OrthoDB" id="5298181at2"/>
<accession>A0A1L3SN98</accession>
<dbReference type="GO" id="GO:0006355">
    <property type="term" value="P:regulation of DNA-templated transcription"/>
    <property type="evidence" value="ECO:0007669"/>
    <property type="project" value="InterPro"/>
</dbReference>
<feature type="domain" description="Ribbon-helix-helix protein CopG" evidence="1">
    <location>
        <begin position="5"/>
        <end position="42"/>
    </location>
</feature>
<proteinExistence type="predicted"/>
<evidence type="ECO:0000313" key="3">
    <source>
        <dbReference type="Proteomes" id="UP000182840"/>
    </source>
</evidence>
<dbReference type="AlphaFoldDB" id="A0A1L3SN98"/>
<dbReference type="RefSeq" id="WP_072602287.1">
    <property type="nucleotide sequence ID" value="NZ_CP018171.1"/>
</dbReference>
<evidence type="ECO:0000313" key="2">
    <source>
        <dbReference type="EMBL" id="APH70878.1"/>
    </source>
</evidence>
<dbReference type="EMBL" id="CP018171">
    <property type="protein sequence ID" value="APH70878.1"/>
    <property type="molecule type" value="Genomic_DNA"/>
</dbReference>
<dbReference type="Proteomes" id="UP000182840">
    <property type="component" value="Chromosome"/>
</dbReference>
<sequence>MGEVPISLHLTAETKRELEEHARQLNVSVAEIAERAIASYLEILARERAILKERLADADKGVFVSSEAILEWMERLETDIDSPAPEPDVFLPPRG</sequence>
<dbReference type="Pfam" id="PF01402">
    <property type="entry name" value="RHH_1"/>
    <property type="match status" value="1"/>
</dbReference>
<reference evidence="3" key="1">
    <citation type="submission" date="2016-11" db="EMBL/GenBank/DDBJ databases">
        <title>Mesorhizobium oceanicum sp. nov., isolated from deep seawater in South China Sea.</title>
        <authorList>
            <person name="Fu G.-Y."/>
        </authorList>
    </citation>
    <scope>NUCLEOTIDE SEQUENCE [LARGE SCALE GENOMIC DNA]</scope>
    <source>
        <strain evidence="3">B7</strain>
    </source>
</reference>
<dbReference type="STRING" id="1670800.BSQ44_05415"/>
<dbReference type="InterPro" id="IPR002145">
    <property type="entry name" value="CopG"/>
</dbReference>
<dbReference type="KEGG" id="meso:BSQ44_05415"/>